<dbReference type="EMBL" id="JARKIK010000016">
    <property type="protein sequence ID" value="KAK8746826.1"/>
    <property type="molecule type" value="Genomic_DNA"/>
</dbReference>
<reference evidence="7 8" key="1">
    <citation type="journal article" date="2024" name="BMC Genomics">
        <title>Genome assembly of redclaw crayfish (Cherax quadricarinatus) provides insights into its immune adaptation and hypoxia tolerance.</title>
        <authorList>
            <person name="Liu Z."/>
            <person name="Zheng J."/>
            <person name="Li H."/>
            <person name="Fang K."/>
            <person name="Wang S."/>
            <person name="He J."/>
            <person name="Zhou D."/>
            <person name="Weng S."/>
            <person name="Chi M."/>
            <person name="Gu Z."/>
            <person name="He J."/>
            <person name="Li F."/>
            <person name="Wang M."/>
        </authorList>
    </citation>
    <scope>NUCLEOTIDE SEQUENCE [LARGE SCALE GENOMIC DNA]</scope>
    <source>
        <strain evidence="7">ZL_2023a</strain>
    </source>
</reference>
<evidence type="ECO:0000313" key="8">
    <source>
        <dbReference type="Proteomes" id="UP001445076"/>
    </source>
</evidence>
<feature type="domain" description="Bromo" evidence="6">
    <location>
        <begin position="41"/>
        <end position="113"/>
    </location>
</feature>
<comment type="caution">
    <text evidence="7">The sequence shown here is derived from an EMBL/GenBank/DDBJ whole genome shotgun (WGS) entry which is preliminary data.</text>
</comment>
<dbReference type="Gene3D" id="1.20.920.10">
    <property type="entry name" value="Bromodomain-like"/>
    <property type="match status" value="1"/>
</dbReference>
<dbReference type="PROSITE" id="PS50014">
    <property type="entry name" value="BROMODOMAIN_2"/>
    <property type="match status" value="1"/>
</dbReference>
<evidence type="ECO:0000256" key="2">
    <source>
        <dbReference type="ARBA" id="ARBA00023117"/>
    </source>
</evidence>
<dbReference type="PANTHER" id="PTHR45915:SF6">
    <property type="entry name" value="E3 UBIQUITIN-PROTEIN LIGASE TRIM33"/>
    <property type="match status" value="1"/>
</dbReference>
<dbReference type="SUPFAM" id="SSF47370">
    <property type="entry name" value="Bromodomain"/>
    <property type="match status" value="1"/>
</dbReference>
<evidence type="ECO:0000259" key="6">
    <source>
        <dbReference type="PROSITE" id="PS50014"/>
    </source>
</evidence>
<feature type="region of interest" description="Disordered" evidence="5">
    <location>
        <begin position="142"/>
        <end position="166"/>
    </location>
</feature>
<dbReference type="PRINTS" id="PR00503">
    <property type="entry name" value="BROMODOMAIN"/>
</dbReference>
<name>A0AAW0Y633_CHEQU</name>
<dbReference type="PANTHER" id="PTHR45915">
    <property type="entry name" value="TRANSCRIPTION INTERMEDIARY FACTOR"/>
    <property type="match status" value="1"/>
</dbReference>
<sequence>MLCTDLDSLQLYDSDEKSKRKLGLTSRDIKVAQRILLELYCNYEASQPFRELVDRELTEYYEVIKNPMALEIVKRKLVPDSPHHYEGLEDFVRDIRLIFRNCYEFNPKDTEIYQNAKILEDFFEQLLEKWLTDYAFDAMDTLDEPDTPEPKKKKKMKEGDPLLHIH</sequence>
<evidence type="ECO:0000256" key="4">
    <source>
        <dbReference type="PROSITE-ProRule" id="PRU00035"/>
    </source>
</evidence>
<protein>
    <recommendedName>
        <fullName evidence="6">Bromo domain-containing protein</fullName>
    </recommendedName>
</protein>
<keyword evidence="8" id="KW-1185">Reference proteome</keyword>
<dbReference type="InterPro" id="IPR036427">
    <property type="entry name" value="Bromodomain-like_sf"/>
</dbReference>
<gene>
    <name evidence="7" type="ORF">OTU49_016838</name>
</gene>
<organism evidence="7 8">
    <name type="scientific">Cherax quadricarinatus</name>
    <name type="common">Australian red claw crayfish</name>
    <dbReference type="NCBI Taxonomy" id="27406"/>
    <lineage>
        <taxon>Eukaryota</taxon>
        <taxon>Metazoa</taxon>
        <taxon>Ecdysozoa</taxon>
        <taxon>Arthropoda</taxon>
        <taxon>Crustacea</taxon>
        <taxon>Multicrustacea</taxon>
        <taxon>Malacostraca</taxon>
        <taxon>Eumalacostraca</taxon>
        <taxon>Eucarida</taxon>
        <taxon>Decapoda</taxon>
        <taxon>Pleocyemata</taxon>
        <taxon>Astacidea</taxon>
        <taxon>Parastacoidea</taxon>
        <taxon>Parastacidae</taxon>
        <taxon>Cherax</taxon>
    </lineage>
</organism>
<evidence type="ECO:0000256" key="3">
    <source>
        <dbReference type="ARBA" id="ARBA00023242"/>
    </source>
</evidence>
<comment type="subcellular location">
    <subcellularLocation>
        <location evidence="1">Nucleus</location>
    </subcellularLocation>
</comment>
<dbReference type="InterPro" id="IPR001487">
    <property type="entry name" value="Bromodomain"/>
</dbReference>
<accession>A0AAW0Y633</accession>
<proteinExistence type="predicted"/>
<dbReference type="Pfam" id="PF00439">
    <property type="entry name" value="Bromodomain"/>
    <property type="match status" value="1"/>
</dbReference>
<dbReference type="GO" id="GO:0000785">
    <property type="term" value="C:chromatin"/>
    <property type="evidence" value="ECO:0007669"/>
    <property type="project" value="TreeGrafter"/>
</dbReference>
<dbReference type="AlphaFoldDB" id="A0AAW0Y633"/>
<dbReference type="GO" id="GO:0005634">
    <property type="term" value="C:nucleus"/>
    <property type="evidence" value="ECO:0007669"/>
    <property type="project" value="UniProtKB-SubCell"/>
</dbReference>
<keyword evidence="2 4" id="KW-0103">Bromodomain</keyword>
<evidence type="ECO:0000313" key="7">
    <source>
        <dbReference type="EMBL" id="KAK8746826.1"/>
    </source>
</evidence>
<evidence type="ECO:0000256" key="5">
    <source>
        <dbReference type="SAM" id="MobiDB-lite"/>
    </source>
</evidence>
<feature type="compositionally biased region" description="Basic and acidic residues" evidence="5">
    <location>
        <begin position="157"/>
        <end position="166"/>
    </location>
</feature>
<keyword evidence="3" id="KW-0539">Nucleus</keyword>
<dbReference type="SMART" id="SM00297">
    <property type="entry name" value="BROMO"/>
    <property type="match status" value="1"/>
</dbReference>
<dbReference type="Proteomes" id="UP001445076">
    <property type="component" value="Unassembled WGS sequence"/>
</dbReference>
<evidence type="ECO:0000256" key="1">
    <source>
        <dbReference type="ARBA" id="ARBA00004123"/>
    </source>
</evidence>